<proteinExistence type="predicted"/>
<evidence type="ECO:0000256" key="1">
    <source>
        <dbReference type="SAM" id="Phobius"/>
    </source>
</evidence>
<evidence type="ECO:0000313" key="3">
    <source>
        <dbReference type="Proteomes" id="UP000192468"/>
    </source>
</evidence>
<dbReference type="RefSeq" id="WP_084113493.1">
    <property type="nucleotide sequence ID" value="NZ_FWXH01000002.1"/>
</dbReference>
<dbReference type="Proteomes" id="UP000192468">
    <property type="component" value="Unassembled WGS sequence"/>
</dbReference>
<sequence length="59" mass="6651">MKKNGVHTIIVLVIVIIIFLMILSKNNGKPIIIKIDKNHLVEIDEKDINVTDTTITDLV</sequence>
<keyword evidence="1" id="KW-0812">Transmembrane</keyword>
<feature type="transmembrane region" description="Helical" evidence="1">
    <location>
        <begin position="6"/>
        <end position="24"/>
    </location>
</feature>
<organism evidence="2 3">
    <name type="scientific">Clostridium acidisoli DSM 12555</name>
    <dbReference type="NCBI Taxonomy" id="1121291"/>
    <lineage>
        <taxon>Bacteria</taxon>
        <taxon>Bacillati</taxon>
        <taxon>Bacillota</taxon>
        <taxon>Clostridia</taxon>
        <taxon>Eubacteriales</taxon>
        <taxon>Clostridiaceae</taxon>
        <taxon>Clostridium</taxon>
    </lineage>
</organism>
<accession>A0A1W1X1P9</accession>
<evidence type="ECO:0000313" key="2">
    <source>
        <dbReference type="EMBL" id="SMC17321.1"/>
    </source>
</evidence>
<dbReference type="EMBL" id="FWXH01000002">
    <property type="protein sequence ID" value="SMC17321.1"/>
    <property type="molecule type" value="Genomic_DNA"/>
</dbReference>
<reference evidence="2 3" key="1">
    <citation type="submission" date="2017-04" db="EMBL/GenBank/DDBJ databases">
        <authorList>
            <person name="Afonso C.L."/>
            <person name="Miller P.J."/>
            <person name="Scott M.A."/>
            <person name="Spackman E."/>
            <person name="Goraichik I."/>
            <person name="Dimitrov K.M."/>
            <person name="Suarez D.L."/>
            <person name="Swayne D.E."/>
        </authorList>
    </citation>
    <scope>NUCLEOTIDE SEQUENCE [LARGE SCALE GENOMIC DNA]</scope>
    <source>
        <strain evidence="2 3">DSM 12555</strain>
    </source>
</reference>
<gene>
    <name evidence="2" type="ORF">SAMN02745134_00295</name>
</gene>
<dbReference type="AlphaFoldDB" id="A0A1W1X1P9"/>
<keyword evidence="1" id="KW-0472">Membrane</keyword>
<name>A0A1W1X1P9_9CLOT</name>
<protein>
    <submittedName>
        <fullName evidence="2">Uncharacterized protein</fullName>
    </submittedName>
</protein>
<keyword evidence="3" id="KW-1185">Reference proteome</keyword>
<keyword evidence="1" id="KW-1133">Transmembrane helix</keyword>